<dbReference type="InterPro" id="IPR036736">
    <property type="entry name" value="ACP-like_sf"/>
</dbReference>
<feature type="domain" description="Condensation" evidence="4">
    <location>
        <begin position="595"/>
        <end position="898"/>
    </location>
</feature>
<dbReference type="PANTHER" id="PTHR45527:SF1">
    <property type="entry name" value="FATTY ACID SYNTHASE"/>
    <property type="match status" value="1"/>
</dbReference>
<dbReference type="Gene3D" id="3.30.559.10">
    <property type="entry name" value="Chloramphenicol acetyltransferase-like domain"/>
    <property type="match status" value="1"/>
</dbReference>
<sequence length="1496" mass="164166">MASCSILHLFHISVQRSPSQIAVEDGKDFSLSYHQLDLESSRLASRLRKVGIEERKPVPLLASSCVGMVVGVLGILKAGASYVPIDRSQWPQEKVDYVLNRVEANVVVYTGDRPNIPNRQIHCVSVESVTDWDVNGTTAVSRCDDCQTDTMCVIFTSGTTDKPKGVVLSHSSVMNLVLPPQFNFGVLPGDRLLLVLSIAFDGKMAFMGALFSTLCNSGIVVLGNSLNLQNRAETANIFAVTPSILDAMIPPSGDCHYPRLQRIVLGGETAPQKLITDWQKIKPDIWIAYGPTEATCTIMTGALQTDSKTGMHYTTRLGQCLPSSSVMLVDQNMQLIEEVGVEGEIFVAGRCLASGYWDDDKLTNEKFIFYRNDRVYRTGNMAKWVITDSGSWELEFLGRRDRITKISGFLVNLAQDVDAKALQLDDRLSFSFSLLFNGRLISVVGPSSVDTASLIANWRKDSPTYMVPDHLLVLESLPMMNGKTDVKALKAIITKSVGSTTEDPVSAISTLSEAVTIALSQVANISLHRINVKQSAISYGINSLDAIRISSLCRQYGFTVPVWHVLLEPSIQTLIDRCNEQSSHIPMQDSNLHCQQESKITPLQKALLLATMDNHTMNYVQQLSHYATADIDRIKKAWAAVVSVEPMFRTSFSWSTEEPMQKVQPQAIFDWEEITVRSHRDIEVALQGPINRADLGSNFTVLHYEGSELNRGQSTLVWTIHHALVDGFSASLIFQKVDASLEGRPLESSLPFTVAARDMEILRHSMHQDIQEFWSHRETLFSDACGDVASPNTSLSPRQAGHAQVVVSDTVNRDKVIEYACTVDVTPAAIFNATWILLLTTYTNSDTVVYGSVFSGRNLPFAWAETMIGPLIQTLPVFVQIDRSLPAEKFVQQIHREIQGLASIHVSEIPSNIPAFSTTVAVQDGGMRKGTTAIKCLQESSFQNTANIPLNLVIDPNGGISLFYRTDRISPGQVQDMAEIYGSILSSLVHGRLSVQQCLDSKFPLHMREKILGAGNNMSTSSFTRDTGQTISSLFQYSAWQNGPGISIQAERKALTYTQLAERVGKIANIIAFLVPAGAVIAVLADRSSSWIVGMLAAMSPQPSSTAYLCFTSGSTGRPKGVMCRHRAVVALYSSMAARPTSRPGTRISQMLSPGFDGCIHEILSTLCFGGTLLLPRGKDDKFSHLSDAEVATLTPSLAAELDPQDFPNLKSIHFGGEPVPEALVEQWAPGRELYNIYGPTEASLLVCHHPLKPGVPVTLGRPLPSARIYVLNSHLELQPTLTAGEIYIAGVQVSLGYLGMAKKTSEEILPDPFCMGSDQEMMYRSGDIGFWDEQGNLHCCGRDDRQVKFRGYRINLDDIPAVVYRTMRSVSKAVAVTENGAVVLWVEPKIDAESLRRELAVALPPHSAPKSVYSVTKLPRTHNGKIDLKGLVLKNHVDLAPKLIQPLTSLEETLAGIWRELLKLDSTRQISNADDFAILGGHSLLQLALAVSKPN</sequence>
<evidence type="ECO:0000313" key="6">
    <source>
        <dbReference type="Proteomes" id="UP001149954"/>
    </source>
</evidence>
<feature type="domain" description="AMP-dependent synthetase/ligase" evidence="3">
    <location>
        <begin position="13"/>
        <end position="357"/>
    </location>
</feature>
<keyword evidence="6" id="KW-1185">Reference proteome</keyword>
<dbReference type="InterPro" id="IPR020845">
    <property type="entry name" value="AMP-binding_CS"/>
</dbReference>
<dbReference type="InterPro" id="IPR042099">
    <property type="entry name" value="ANL_N_sf"/>
</dbReference>
<evidence type="ECO:0000259" key="3">
    <source>
        <dbReference type="Pfam" id="PF00501"/>
    </source>
</evidence>
<dbReference type="SUPFAM" id="SSF52777">
    <property type="entry name" value="CoA-dependent acyltransferases"/>
    <property type="match status" value="2"/>
</dbReference>
<dbReference type="Gene3D" id="3.40.50.12780">
    <property type="entry name" value="N-terminal domain of ligase-like"/>
    <property type="match status" value="2"/>
</dbReference>
<dbReference type="GO" id="GO:0005737">
    <property type="term" value="C:cytoplasm"/>
    <property type="evidence" value="ECO:0007669"/>
    <property type="project" value="TreeGrafter"/>
</dbReference>
<dbReference type="Gene3D" id="3.30.300.30">
    <property type="match status" value="2"/>
</dbReference>
<dbReference type="Proteomes" id="UP001149954">
    <property type="component" value="Unassembled WGS sequence"/>
</dbReference>
<dbReference type="Gene3D" id="1.10.1200.10">
    <property type="entry name" value="ACP-like"/>
    <property type="match status" value="1"/>
</dbReference>
<gene>
    <name evidence="5" type="ORF">N7463_009763</name>
</gene>
<feature type="domain" description="AMP-dependent synthetase/ligase" evidence="3">
    <location>
        <begin position="1101"/>
        <end position="1299"/>
    </location>
</feature>
<dbReference type="Pfam" id="PF00668">
    <property type="entry name" value="Condensation"/>
    <property type="match status" value="1"/>
</dbReference>
<comment type="caution">
    <text evidence="5">The sequence shown here is derived from an EMBL/GenBank/DDBJ whole genome shotgun (WGS) entry which is preliminary data.</text>
</comment>
<evidence type="ECO:0000313" key="5">
    <source>
        <dbReference type="EMBL" id="KAJ5493676.1"/>
    </source>
</evidence>
<dbReference type="PROSITE" id="PS00455">
    <property type="entry name" value="AMP_BINDING"/>
    <property type="match status" value="1"/>
</dbReference>
<dbReference type="OrthoDB" id="416786at2759"/>
<accession>A0A9X0C0T2</accession>
<proteinExistence type="predicted"/>
<dbReference type="PANTHER" id="PTHR45527">
    <property type="entry name" value="NONRIBOSOMAL PEPTIDE SYNTHETASE"/>
    <property type="match status" value="1"/>
</dbReference>
<dbReference type="EMBL" id="JAPWDS010000006">
    <property type="protein sequence ID" value="KAJ5493676.1"/>
    <property type="molecule type" value="Genomic_DNA"/>
</dbReference>
<dbReference type="InterPro" id="IPR000873">
    <property type="entry name" value="AMP-dep_synth/lig_dom"/>
</dbReference>
<keyword evidence="1" id="KW-0596">Phosphopantetheine</keyword>
<dbReference type="SUPFAM" id="SSF56801">
    <property type="entry name" value="Acetyl-CoA synthetase-like"/>
    <property type="match status" value="2"/>
</dbReference>
<reference evidence="5" key="1">
    <citation type="submission" date="2022-12" db="EMBL/GenBank/DDBJ databases">
        <authorList>
            <person name="Petersen C."/>
        </authorList>
    </citation>
    <scope>NUCLEOTIDE SEQUENCE</scope>
    <source>
        <strain evidence="5">IBT 29495</strain>
    </source>
</reference>
<dbReference type="Pfam" id="PF00501">
    <property type="entry name" value="AMP-binding"/>
    <property type="match status" value="2"/>
</dbReference>
<evidence type="ECO:0000259" key="4">
    <source>
        <dbReference type="Pfam" id="PF00668"/>
    </source>
</evidence>
<dbReference type="GO" id="GO:0044550">
    <property type="term" value="P:secondary metabolite biosynthetic process"/>
    <property type="evidence" value="ECO:0007669"/>
    <property type="project" value="TreeGrafter"/>
</dbReference>
<dbReference type="Gene3D" id="3.30.559.30">
    <property type="entry name" value="Nonribosomal peptide synthetase, condensation domain"/>
    <property type="match status" value="1"/>
</dbReference>
<dbReference type="GO" id="GO:0043041">
    <property type="term" value="P:amino acid activation for nonribosomal peptide biosynthetic process"/>
    <property type="evidence" value="ECO:0007669"/>
    <property type="project" value="TreeGrafter"/>
</dbReference>
<protein>
    <recommendedName>
        <fullName evidence="7">Carrier domain-containing protein</fullName>
    </recommendedName>
</protein>
<evidence type="ECO:0000256" key="1">
    <source>
        <dbReference type="ARBA" id="ARBA00022450"/>
    </source>
</evidence>
<name>A0A9X0C0T2_9EURO</name>
<dbReference type="SUPFAM" id="SSF47336">
    <property type="entry name" value="ACP-like"/>
    <property type="match status" value="1"/>
</dbReference>
<organism evidence="5 6">
    <name type="scientific">Penicillium fimorum</name>
    <dbReference type="NCBI Taxonomy" id="1882269"/>
    <lineage>
        <taxon>Eukaryota</taxon>
        <taxon>Fungi</taxon>
        <taxon>Dikarya</taxon>
        <taxon>Ascomycota</taxon>
        <taxon>Pezizomycotina</taxon>
        <taxon>Eurotiomycetes</taxon>
        <taxon>Eurotiomycetidae</taxon>
        <taxon>Eurotiales</taxon>
        <taxon>Aspergillaceae</taxon>
        <taxon>Penicillium</taxon>
    </lineage>
</organism>
<dbReference type="InterPro" id="IPR001242">
    <property type="entry name" value="Condensation_dom"/>
</dbReference>
<reference evidence="5" key="2">
    <citation type="journal article" date="2023" name="IMA Fungus">
        <title>Comparative genomic study of the Penicillium genus elucidates a diverse pangenome and 15 lateral gene transfer events.</title>
        <authorList>
            <person name="Petersen C."/>
            <person name="Sorensen T."/>
            <person name="Nielsen M.R."/>
            <person name="Sondergaard T.E."/>
            <person name="Sorensen J.L."/>
            <person name="Fitzpatrick D.A."/>
            <person name="Frisvad J.C."/>
            <person name="Nielsen K.L."/>
        </authorList>
    </citation>
    <scope>NUCLEOTIDE SEQUENCE</scope>
    <source>
        <strain evidence="5">IBT 29495</strain>
    </source>
</reference>
<evidence type="ECO:0000256" key="2">
    <source>
        <dbReference type="ARBA" id="ARBA00022553"/>
    </source>
</evidence>
<dbReference type="InterPro" id="IPR023213">
    <property type="entry name" value="CAT-like_dom_sf"/>
</dbReference>
<dbReference type="InterPro" id="IPR045851">
    <property type="entry name" value="AMP-bd_C_sf"/>
</dbReference>
<evidence type="ECO:0008006" key="7">
    <source>
        <dbReference type="Google" id="ProtNLM"/>
    </source>
</evidence>
<keyword evidence="2" id="KW-0597">Phosphoprotein</keyword>
<dbReference type="GO" id="GO:0003824">
    <property type="term" value="F:catalytic activity"/>
    <property type="evidence" value="ECO:0007669"/>
    <property type="project" value="InterPro"/>
</dbReference>
<dbReference type="GO" id="GO:0031177">
    <property type="term" value="F:phosphopantetheine binding"/>
    <property type="evidence" value="ECO:0007669"/>
    <property type="project" value="TreeGrafter"/>
</dbReference>
<dbReference type="Gene3D" id="3.40.50.980">
    <property type="match status" value="1"/>
</dbReference>